<feature type="domain" description="Major facilitator superfamily (MFS) profile" evidence="7">
    <location>
        <begin position="35"/>
        <end position="487"/>
    </location>
</feature>
<evidence type="ECO:0000256" key="6">
    <source>
        <dbReference type="SAM" id="Phobius"/>
    </source>
</evidence>
<feature type="transmembrane region" description="Helical" evidence="6">
    <location>
        <begin position="68"/>
        <end position="89"/>
    </location>
</feature>
<name>A0ABY2A909_9ACTN</name>
<feature type="transmembrane region" description="Helical" evidence="6">
    <location>
        <begin position="336"/>
        <end position="355"/>
    </location>
</feature>
<feature type="transmembrane region" description="Helical" evidence="6">
    <location>
        <begin position="248"/>
        <end position="272"/>
    </location>
</feature>
<keyword evidence="2" id="KW-0813">Transport</keyword>
<dbReference type="EMBL" id="SJJY01000002">
    <property type="protein sequence ID" value="TCC24731.1"/>
    <property type="molecule type" value="Genomic_DNA"/>
</dbReference>
<dbReference type="PANTHER" id="PTHR42718:SF9">
    <property type="entry name" value="MAJOR FACILITATOR SUPERFAMILY MULTIDRUG TRANSPORTER MFSC"/>
    <property type="match status" value="1"/>
</dbReference>
<gene>
    <name evidence="8" type="ORF">E0H58_10965</name>
</gene>
<evidence type="ECO:0000313" key="9">
    <source>
        <dbReference type="Proteomes" id="UP000292385"/>
    </source>
</evidence>
<dbReference type="Pfam" id="PF07690">
    <property type="entry name" value="MFS_1"/>
    <property type="match status" value="1"/>
</dbReference>
<feature type="transmembrane region" description="Helical" evidence="6">
    <location>
        <begin position="362"/>
        <end position="381"/>
    </location>
</feature>
<organism evidence="8 9">
    <name type="scientific">Kribbella speibonae</name>
    <dbReference type="NCBI Taxonomy" id="1572660"/>
    <lineage>
        <taxon>Bacteria</taxon>
        <taxon>Bacillati</taxon>
        <taxon>Actinomycetota</taxon>
        <taxon>Actinomycetes</taxon>
        <taxon>Propionibacteriales</taxon>
        <taxon>Kribbellaceae</taxon>
        <taxon>Kribbella</taxon>
    </lineage>
</organism>
<evidence type="ECO:0000256" key="1">
    <source>
        <dbReference type="ARBA" id="ARBA00004651"/>
    </source>
</evidence>
<feature type="transmembrane region" description="Helical" evidence="6">
    <location>
        <begin position="101"/>
        <end position="120"/>
    </location>
</feature>
<feature type="transmembrane region" description="Helical" evidence="6">
    <location>
        <begin position="224"/>
        <end position="242"/>
    </location>
</feature>
<dbReference type="InterPro" id="IPR011701">
    <property type="entry name" value="MFS"/>
</dbReference>
<feature type="transmembrane region" description="Helical" evidence="6">
    <location>
        <begin position="461"/>
        <end position="482"/>
    </location>
</feature>
<keyword evidence="9" id="KW-1185">Reference proteome</keyword>
<feature type="transmembrane region" description="Helical" evidence="6">
    <location>
        <begin position="35"/>
        <end position="61"/>
    </location>
</feature>
<sequence length="497" mass="49374">MWIAAALAATALLLARKLGLRGPNGEATSRTAAVVPPVVLVAALAVALAQTVVVGVLSLFAHDLQVDAVGATWLLTAFMLASAVATPIAGRLGDQHGHHRLILVGLLLLLVGSVVAAVSTDHGWYAGALSGRVLQGLAGGVFPCTFGLARQLVPSRRLPGVVAGLSAMFGVGGAAGMVAAGPLVDASNLAAVFWLVAGLAVVALIGTLLLPAPRPTASRTARPDLLGGVLLAATLVALLLAVSQGRTWGWSSLPVLGLACAAIVLGALFVLVEQRAAAPLVDLRLLVGRQLLAINAVTVVIGVGMFAAVTLLPLFAQTPAHLGYGFGYSPSRSGLLIAPIGLFMVIAAPLTPRLARRIGARAVFQVGAMLAAVGLAGLAFLHHQPMTVALSGAVLGLAYGFAFGSLGSLVVDAAAVEDTGTATGINTILRTVGGAIGSAIAVAIVAGSAKPGTTAPTESGYTTAFAASALVALTAVVLAAAVRSSSSSGRVSADLSA</sequence>
<comment type="subcellular location">
    <subcellularLocation>
        <location evidence="1">Cell membrane</location>
        <topology evidence="1">Multi-pass membrane protein</topology>
    </subcellularLocation>
</comment>
<comment type="caution">
    <text evidence="8">The sequence shown here is derived from an EMBL/GenBank/DDBJ whole genome shotgun (WGS) entry which is preliminary data.</text>
</comment>
<feature type="transmembrane region" description="Helical" evidence="6">
    <location>
        <begin position="393"/>
        <end position="416"/>
    </location>
</feature>
<evidence type="ECO:0000313" key="8">
    <source>
        <dbReference type="EMBL" id="TCC24731.1"/>
    </source>
</evidence>
<dbReference type="PANTHER" id="PTHR42718">
    <property type="entry name" value="MAJOR FACILITATOR SUPERFAMILY MULTIDRUG TRANSPORTER MFSC"/>
    <property type="match status" value="1"/>
</dbReference>
<dbReference type="InterPro" id="IPR020846">
    <property type="entry name" value="MFS_dom"/>
</dbReference>
<evidence type="ECO:0000256" key="5">
    <source>
        <dbReference type="ARBA" id="ARBA00023136"/>
    </source>
</evidence>
<evidence type="ECO:0000259" key="7">
    <source>
        <dbReference type="PROSITE" id="PS50850"/>
    </source>
</evidence>
<evidence type="ECO:0000256" key="3">
    <source>
        <dbReference type="ARBA" id="ARBA00022692"/>
    </source>
</evidence>
<feature type="transmembrane region" description="Helical" evidence="6">
    <location>
        <begin position="158"/>
        <end position="179"/>
    </location>
</feature>
<keyword evidence="4 6" id="KW-1133">Transmembrane helix</keyword>
<feature type="transmembrane region" description="Helical" evidence="6">
    <location>
        <begin position="428"/>
        <end position="449"/>
    </location>
</feature>
<keyword evidence="5 6" id="KW-0472">Membrane</keyword>
<keyword evidence="3 6" id="KW-0812">Transmembrane</keyword>
<dbReference type="Proteomes" id="UP000292385">
    <property type="component" value="Unassembled WGS sequence"/>
</dbReference>
<reference evidence="8 9" key="1">
    <citation type="submission" date="2019-02" db="EMBL/GenBank/DDBJ databases">
        <title>Kribbella capetownensis sp. nov. and Kribbella speibonae sp. nov., isolated from soil.</title>
        <authorList>
            <person name="Curtis S.M."/>
            <person name="Norton I."/>
            <person name="Everest G.J."/>
            <person name="Meyers P.R."/>
        </authorList>
    </citation>
    <scope>NUCLEOTIDE SEQUENCE [LARGE SCALE GENOMIC DNA]</scope>
    <source>
        <strain evidence="8 9">SK5</strain>
    </source>
</reference>
<feature type="transmembrane region" description="Helical" evidence="6">
    <location>
        <begin position="191"/>
        <end position="212"/>
    </location>
</feature>
<accession>A0ABY2A909</accession>
<dbReference type="SUPFAM" id="SSF103473">
    <property type="entry name" value="MFS general substrate transporter"/>
    <property type="match status" value="2"/>
</dbReference>
<dbReference type="PROSITE" id="PS50850">
    <property type="entry name" value="MFS"/>
    <property type="match status" value="1"/>
</dbReference>
<evidence type="ECO:0000256" key="4">
    <source>
        <dbReference type="ARBA" id="ARBA00022989"/>
    </source>
</evidence>
<proteinExistence type="predicted"/>
<protein>
    <submittedName>
        <fullName evidence="8">MFS transporter</fullName>
    </submittedName>
</protein>
<feature type="transmembrane region" description="Helical" evidence="6">
    <location>
        <begin position="292"/>
        <end position="316"/>
    </location>
</feature>
<dbReference type="RefSeq" id="WP_131461221.1">
    <property type="nucleotide sequence ID" value="NZ_SJJY01000002.1"/>
</dbReference>
<evidence type="ECO:0000256" key="2">
    <source>
        <dbReference type="ARBA" id="ARBA00022448"/>
    </source>
</evidence>
<dbReference type="Gene3D" id="1.20.1250.20">
    <property type="entry name" value="MFS general substrate transporter like domains"/>
    <property type="match status" value="2"/>
</dbReference>
<dbReference type="InterPro" id="IPR036259">
    <property type="entry name" value="MFS_trans_sf"/>
</dbReference>